<feature type="domain" description="Flagellar basal body rod protein N-terminal" evidence="7">
    <location>
        <begin position="9"/>
        <end position="36"/>
    </location>
</feature>
<evidence type="ECO:0000259" key="8">
    <source>
        <dbReference type="Pfam" id="PF06429"/>
    </source>
</evidence>
<dbReference type="Pfam" id="PF00460">
    <property type="entry name" value="Flg_bb_rod"/>
    <property type="match status" value="1"/>
</dbReference>
<dbReference type="InterPro" id="IPR001444">
    <property type="entry name" value="Flag_bb_rod_N"/>
</dbReference>
<comment type="subcellular location">
    <subcellularLocation>
        <location evidence="1">Bacterial flagellum basal body</location>
    </subcellularLocation>
    <subcellularLocation>
        <location evidence="2">Secreted</location>
    </subcellularLocation>
</comment>
<keyword evidence="6" id="KW-0975">Bacterial flagellum</keyword>
<evidence type="ECO:0000313" key="12">
    <source>
        <dbReference type="Proteomes" id="UP000198409"/>
    </source>
</evidence>
<evidence type="ECO:0000256" key="4">
    <source>
        <dbReference type="ARBA" id="ARBA00016244"/>
    </source>
</evidence>
<dbReference type="Pfam" id="PF22638">
    <property type="entry name" value="FlgK_D1"/>
    <property type="match status" value="1"/>
</dbReference>
<evidence type="ECO:0000313" key="10">
    <source>
        <dbReference type="EMBL" id="SNR41399.1"/>
    </source>
</evidence>
<dbReference type="Proteomes" id="UP000198409">
    <property type="component" value="Unassembled WGS sequence"/>
</dbReference>
<dbReference type="GO" id="GO:0044780">
    <property type="term" value="P:bacterial-type flagellum assembly"/>
    <property type="evidence" value="ECO:0007669"/>
    <property type="project" value="InterPro"/>
</dbReference>
<dbReference type="GO" id="GO:0009424">
    <property type="term" value="C:bacterial-type flagellum hook"/>
    <property type="evidence" value="ECO:0007669"/>
    <property type="project" value="InterPro"/>
</dbReference>
<organism evidence="10 12">
    <name type="scientific">Paracoccus sediminis</name>
    <dbReference type="NCBI Taxonomy" id="1214787"/>
    <lineage>
        <taxon>Bacteria</taxon>
        <taxon>Pseudomonadati</taxon>
        <taxon>Pseudomonadota</taxon>
        <taxon>Alphaproteobacteria</taxon>
        <taxon>Rhodobacterales</taxon>
        <taxon>Paracoccaceae</taxon>
        <taxon>Paracoccus</taxon>
    </lineage>
</organism>
<evidence type="ECO:0000256" key="2">
    <source>
        <dbReference type="ARBA" id="ARBA00004613"/>
    </source>
</evidence>
<reference evidence="10" key="2">
    <citation type="submission" date="2017-06" db="EMBL/GenBank/DDBJ databases">
        <authorList>
            <person name="Kim H.J."/>
            <person name="Triplett B.A."/>
        </authorList>
    </citation>
    <scope>NUCLEOTIDE SEQUENCE [LARGE SCALE GENOMIC DNA]</scope>
    <source>
        <strain evidence="10">DSM 26170</strain>
    </source>
</reference>
<dbReference type="RefSeq" id="WP_089387482.1">
    <property type="nucleotide sequence ID" value="NZ_FZNM01000003.1"/>
</dbReference>
<comment type="similarity">
    <text evidence="3">Belongs to the flagella basal body rod proteins family.</text>
</comment>
<evidence type="ECO:0000256" key="3">
    <source>
        <dbReference type="ARBA" id="ARBA00009677"/>
    </source>
</evidence>
<dbReference type="GO" id="GO:0005198">
    <property type="term" value="F:structural molecule activity"/>
    <property type="evidence" value="ECO:0007669"/>
    <property type="project" value="InterPro"/>
</dbReference>
<reference evidence="12" key="1">
    <citation type="submission" date="2017-06" db="EMBL/GenBank/DDBJ databases">
        <authorList>
            <person name="Varghese N."/>
            <person name="Submissions S."/>
        </authorList>
    </citation>
    <scope>NUCLEOTIDE SEQUENCE [LARGE SCALE GENOMIC DNA]</scope>
    <source>
        <strain evidence="12">DSM 26170</strain>
    </source>
</reference>
<keyword evidence="10" id="KW-0969">Cilium</keyword>
<feature type="domain" description="Flagellar hook-associated protein FlgK helical" evidence="9">
    <location>
        <begin position="92"/>
        <end position="310"/>
    </location>
</feature>
<dbReference type="Proteomes" id="UP000292859">
    <property type="component" value="Unassembled WGS sequence"/>
</dbReference>
<name>A0A238W6R9_9RHOB</name>
<evidence type="ECO:0000256" key="6">
    <source>
        <dbReference type="ARBA" id="ARBA00023143"/>
    </source>
</evidence>
<dbReference type="OrthoDB" id="7181295at2"/>
<feature type="domain" description="Flagellar basal-body/hook protein C-terminal" evidence="8">
    <location>
        <begin position="447"/>
        <end position="483"/>
    </location>
</feature>
<keyword evidence="10" id="KW-0282">Flagellum</keyword>
<dbReference type="EMBL" id="SIRL01000003">
    <property type="protein sequence ID" value="TBN51564.1"/>
    <property type="molecule type" value="Genomic_DNA"/>
</dbReference>
<reference evidence="11 13" key="3">
    <citation type="submission" date="2019-02" db="EMBL/GenBank/DDBJ databases">
        <authorList>
            <person name="Zhang G."/>
        </authorList>
    </citation>
    <scope>NUCLEOTIDE SEQUENCE [LARGE SCALE GENOMIC DNA]</scope>
    <source>
        <strain evidence="11 13">CMB17</strain>
    </source>
</reference>
<dbReference type="InterPro" id="IPR053927">
    <property type="entry name" value="FlgK_helical"/>
</dbReference>
<dbReference type="InterPro" id="IPR019776">
    <property type="entry name" value="Flagellar_basal_body_rod_CS"/>
</dbReference>
<evidence type="ECO:0000259" key="9">
    <source>
        <dbReference type="Pfam" id="PF22638"/>
    </source>
</evidence>
<dbReference type="PANTHER" id="PTHR30033:SF2">
    <property type="entry name" value="FLAGELLAR HOOK PROTEIN"/>
    <property type="match status" value="1"/>
</dbReference>
<dbReference type="EMBL" id="FZNM01000003">
    <property type="protein sequence ID" value="SNR41399.1"/>
    <property type="molecule type" value="Genomic_DNA"/>
</dbReference>
<dbReference type="InterPro" id="IPR002371">
    <property type="entry name" value="FlgK"/>
</dbReference>
<dbReference type="GO" id="GO:0009425">
    <property type="term" value="C:bacterial-type flagellum basal body"/>
    <property type="evidence" value="ECO:0007669"/>
    <property type="project" value="UniProtKB-SubCell"/>
</dbReference>
<gene>
    <name evidence="11" type="primary">flgK</name>
    <name evidence="11" type="ORF">EYF88_07185</name>
    <name evidence="10" type="ORF">SAMN06265378_103349</name>
</gene>
<dbReference type="NCBIfam" id="TIGR02492">
    <property type="entry name" value="flgK_ends"/>
    <property type="match status" value="1"/>
</dbReference>
<accession>A0A238W6R9</accession>
<sequence>MSIARALGNAVSGLTATARGTETVAANLANASTPGYARRDLAITAQTAGGNAGGVRIDGVTRAINASVLSESRLAEAARADAATRLDFATRIEEAIGIAGNAGSLGNALSDFRTALSSAASRPDDTIRLMQVADKADALADRLNAVSDAVQTARTAADQAIAGDVATLNKSLAQVAELNRKIAILESDGTDPSSLYDQRQGIISEIAKIVPVQEVTRAAGAVALFTAEGAVLLDGTMPTELSFDAAGQVTAGQAVGSGLSLLTQNGQELTSSQMRLYGGGSLSAHFAIRDDLAPRMQASLDDLALDLHDRLADPAVDPTLTAASTGLFTDGGARAALADKTGLAGRIAVNDAVVEAAGGESWRLRAGLEAATAGAVGDSSLLIAMSDGLDRAMTAIPGTGFSGKGSLADRLATVETRIATVRVAAQSDAAIRNSQADTIFARLTADGVDSDAEMQRLLQYEQAYAANARVIQAIQTMMDKILEI</sequence>
<evidence type="ECO:0000313" key="11">
    <source>
        <dbReference type="EMBL" id="TBN51564.1"/>
    </source>
</evidence>
<dbReference type="GO" id="GO:0005576">
    <property type="term" value="C:extracellular region"/>
    <property type="evidence" value="ECO:0007669"/>
    <property type="project" value="UniProtKB-SubCell"/>
</dbReference>
<keyword evidence="10" id="KW-0966">Cell projection</keyword>
<dbReference type="InterPro" id="IPR010930">
    <property type="entry name" value="Flg_bb/hook_C_dom"/>
</dbReference>
<dbReference type="PROSITE" id="PS00588">
    <property type="entry name" value="FLAGELLA_BB_ROD"/>
    <property type="match status" value="1"/>
</dbReference>
<evidence type="ECO:0000259" key="7">
    <source>
        <dbReference type="Pfam" id="PF00460"/>
    </source>
</evidence>
<keyword evidence="5" id="KW-0964">Secreted</keyword>
<evidence type="ECO:0000313" key="13">
    <source>
        <dbReference type="Proteomes" id="UP000292859"/>
    </source>
</evidence>
<dbReference type="Pfam" id="PF06429">
    <property type="entry name" value="Flg_bbr_C"/>
    <property type="match status" value="1"/>
</dbReference>
<dbReference type="AlphaFoldDB" id="A0A238W6R9"/>
<evidence type="ECO:0000256" key="1">
    <source>
        <dbReference type="ARBA" id="ARBA00004117"/>
    </source>
</evidence>
<dbReference type="PANTHER" id="PTHR30033">
    <property type="entry name" value="FLAGELLAR HOOK-ASSOCIATED PROTEIN 1"/>
    <property type="match status" value="1"/>
</dbReference>
<proteinExistence type="inferred from homology"/>
<evidence type="ECO:0000256" key="5">
    <source>
        <dbReference type="ARBA" id="ARBA00022525"/>
    </source>
</evidence>
<keyword evidence="13" id="KW-1185">Reference proteome</keyword>
<dbReference type="SUPFAM" id="SSF64518">
    <property type="entry name" value="Phase 1 flagellin"/>
    <property type="match status" value="1"/>
</dbReference>
<protein>
    <recommendedName>
        <fullName evidence="4">Flagellar hook-associated protein 1</fullName>
    </recommendedName>
</protein>